<comment type="caution">
    <text evidence="2">The sequence shown here is derived from an EMBL/GenBank/DDBJ whole genome shotgun (WGS) entry which is preliminary data.</text>
</comment>
<keyword evidence="3" id="KW-1185">Reference proteome</keyword>
<dbReference type="InterPro" id="IPR041698">
    <property type="entry name" value="Methyltransf_25"/>
</dbReference>
<dbReference type="AlphaFoldDB" id="A0A9N9H7N3"/>
<dbReference type="SUPFAM" id="SSF53335">
    <property type="entry name" value="S-adenosyl-L-methionine-dependent methyltransferases"/>
    <property type="match status" value="1"/>
</dbReference>
<protein>
    <submittedName>
        <fullName evidence="2">10138_t:CDS:1</fullName>
    </submittedName>
</protein>
<dbReference type="InterPro" id="IPR029063">
    <property type="entry name" value="SAM-dependent_MTases_sf"/>
</dbReference>
<dbReference type="OrthoDB" id="2013972at2759"/>
<organism evidence="2 3">
    <name type="scientific">Dentiscutata erythropus</name>
    <dbReference type="NCBI Taxonomy" id="1348616"/>
    <lineage>
        <taxon>Eukaryota</taxon>
        <taxon>Fungi</taxon>
        <taxon>Fungi incertae sedis</taxon>
        <taxon>Mucoromycota</taxon>
        <taxon>Glomeromycotina</taxon>
        <taxon>Glomeromycetes</taxon>
        <taxon>Diversisporales</taxon>
        <taxon>Gigasporaceae</taxon>
        <taxon>Dentiscutata</taxon>
    </lineage>
</organism>
<dbReference type="Proteomes" id="UP000789405">
    <property type="component" value="Unassembled WGS sequence"/>
</dbReference>
<feature type="domain" description="Methyltransferase" evidence="1">
    <location>
        <begin position="101"/>
        <end position="194"/>
    </location>
</feature>
<dbReference type="PANTHER" id="PTHR43591">
    <property type="entry name" value="METHYLTRANSFERASE"/>
    <property type="match status" value="1"/>
</dbReference>
<accession>A0A9N9H7N3</accession>
<evidence type="ECO:0000313" key="3">
    <source>
        <dbReference type="Proteomes" id="UP000789405"/>
    </source>
</evidence>
<dbReference type="Pfam" id="PF13649">
    <property type="entry name" value="Methyltransf_25"/>
    <property type="match status" value="1"/>
</dbReference>
<dbReference type="Gene3D" id="3.40.50.150">
    <property type="entry name" value="Vaccinia Virus protein VP39"/>
    <property type="match status" value="1"/>
</dbReference>
<dbReference type="CDD" id="cd02440">
    <property type="entry name" value="AdoMet_MTases"/>
    <property type="match status" value="1"/>
</dbReference>
<sequence length="328" mass="37514">MKSKDNNTLSLTSETSSIPMKKVLLKYTDYDDSDFETFLQLNTHKILNGRKFFNDDETKYILPSDKKEVNREAMSYAIRKHLFQKNFFSPVEEKLKMGANVLDVGCGSGLWVVDMGLDYPSSTFIGIDIDSVQFPSCDKQTPNVGFLKCNVAHGIPFPPETFDFVHMSMMCCALTESQWHQLVKDIVRVLKCDGWIEFLEGDPWNKNFGKIGKSLIETTIEIAAKKGINLNINKMIPKFIDSINELGELEYINAEYPLGDWGGCLGKFAMTNIRKALEGIVYIPKHLGLSTKEYDDLITNYVKEANENRTVGFYHIYYARKIMLTNYY</sequence>
<proteinExistence type="predicted"/>
<dbReference type="EMBL" id="CAJVPY010006449">
    <property type="protein sequence ID" value="CAG8663013.1"/>
    <property type="molecule type" value="Genomic_DNA"/>
</dbReference>
<reference evidence="2" key="1">
    <citation type="submission" date="2021-06" db="EMBL/GenBank/DDBJ databases">
        <authorList>
            <person name="Kallberg Y."/>
            <person name="Tangrot J."/>
            <person name="Rosling A."/>
        </authorList>
    </citation>
    <scope>NUCLEOTIDE SEQUENCE</scope>
    <source>
        <strain evidence="2">MA453B</strain>
    </source>
</reference>
<evidence type="ECO:0000259" key="1">
    <source>
        <dbReference type="Pfam" id="PF13649"/>
    </source>
</evidence>
<gene>
    <name evidence="2" type="ORF">DERYTH_LOCUS10817</name>
</gene>
<name>A0A9N9H7N3_9GLOM</name>
<evidence type="ECO:0000313" key="2">
    <source>
        <dbReference type="EMBL" id="CAG8663013.1"/>
    </source>
</evidence>